<accession>A0A226EEK4</accession>
<dbReference type="InterPro" id="IPR000620">
    <property type="entry name" value="EamA_dom"/>
</dbReference>
<dbReference type="PANTHER" id="PTHR22911">
    <property type="entry name" value="ACYL-MALONYL CONDENSING ENZYME-RELATED"/>
    <property type="match status" value="1"/>
</dbReference>
<evidence type="ECO:0000256" key="2">
    <source>
        <dbReference type="ARBA" id="ARBA00022475"/>
    </source>
</evidence>
<protein>
    <recommendedName>
        <fullName evidence="8">EamA domain-containing protein</fullName>
    </recommendedName>
</protein>
<feature type="transmembrane region" description="Helical" evidence="7">
    <location>
        <begin position="660"/>
        <end position="679"/>
    </location>
</feature>
<feature type="transmembrane region" description="Helical" evidence="7">
    <location>
        <begin position="700"/>
        <end position="721"/>
    </location>
</feature>
<feature type="transmembrane region" description="Helical" evidence="7">
    <location>
        <begin position="177"/>
        <end position="198"/>
    </location>
</feature>
<comment type="subcellular location">
    <subcellularLocation>
        <location evidence="1">Cell membrane</location>
        <topology evidence="1">Multi-pass membrane protein</topology>
    </subcellularLocation>
</comment>
<dbReference type="EMBL" id="LNIX01000005">
    <property type="protein sequence ID" value="OXA55116.1"/>
    <property type="molecule type" value="Genomic_DNA"/>
</dbReference>
<keyword evidence="2" id="KW-1003">Cell membrane</keyword>
<feature type="transmembrane region" description="Helical" evidence="7">
    <location>
        <begin position="628"/>
        <end position="648"/>
    </location>
</feature>
<feature type="transmembrane region" description="Helical" evidence="7">
    <location>
        <begin position="869"/>
        <end position="891"/>
    </location>
</feature>
<dbReference type="SUPFAM" id="SSF103481">
    <property type="entry name" value="Multidrug resistance efflux transporter EmrE"/>
    <property type="match status" value="1"/>
</dbReference>
<evidence type="ECO:0000313" key="10">
    <source>
        <dbReference type="Proteomes" id="UP000198287"/>
    </source>
</evidence>
<keyword evidence="10" id="KW-1185">Reference proteome</keyword>
<evidence type="ECO:0000256" key="6">
    <source>
        <dbReference type="SAM" id="MobiDB-lite"/>
    </source>
</evidence>
<feature type="compositionally biased region" description="Basic residues" evidence="6">
    <location>
        <begin position="821"/>
        <end position="830"/>
    </location>
</feature>
<dbReference type="InterPro" id="IPR037185">
    <property type="entry name" value="EmrE-like"/>
</dbReference>
<gene>
    <name evidence="9" type="ORF">Fcan01_10731</name>
</gene>
<feature type="domain" description="EamA" evidence="8">
    <location>
        <begin position="631"/>
        <end position="773"/>
    </location>
</feature>
<keyword evidence="4 7" id="KW-1133">Transmembrane helix</keyword>
<feature type="transmembrane region" description="Helical" evidence="7">
    <location>
        <begin position="903"/>
        <end position="922"/>
    </location>
</feature>
<keyword evidence="5 7" id="KW-0472">Membrane</keyword>
<feature type="transmembrane region" description="Helical" evidence="7">
    <location>
        <begin position="291"/>
        <end position="312"/>
    </location>
</feature>
<feature type="region of interest" description="Disordered" evidence="6">
    <location>
        <begin position="801"/>
        <end position="857"/>
    </location>
</feature>
<organism evidence="9 10">
    <name type="scientific">Folsomia candida</name>
    <name type="common">Springtail</name>
    <dbReference type="NCBI Taxonomy" id="158441"/>
    <lineage>
        <taxon>Eukaryota</taxon>
        <taxon>Metazoa</taxon>
        <taxon>Ecdysozoa</taxon>
        <taxon>Arthropoda</taxon>
        <taxon>Hexapoda</taxon>
        <taxon>Collembola</taxon>
        <taxon>Entomobryomorpha</taxon>
        <taxon>Isotomoidea</taxon>
        <taxon>Isotomidae</taxon>
        <taxon>Proisotominae</taxon>
        <taxon>Folsomia</taxon>
    </lineage>
</organism>
<feature type="compositionally biased region" description="Pro residues" evidence="6">
    <location>
        <begin position="831"/>
        <end position="854"/>
    </location>
</feature>
<sequence>MLQKLQKLYKPSVSPENPFHPEELLLTWGKLPIFGVQFNGYLSLSVTPPKFKNDVESLPIRSHKSLQFHYCSIPFISHLLFVTTFSIFVIIYGSKGYGAFKGMERLSSDTVILAGNTFCGFVYTMGNRIWSLTRVKKSVAFWTYQVDKLSLISPNLWDPESVSDLQKAIRTSFFRTVSLLGVVLFSMFCSNLILVDILKISKSSVISDSYMGQSGPVLIAGFLWMYCYFSHVFLTVWISFFVKMYAAGVSSIRVEVDGGKITVAKIARLSKTYGILVKLVNHFNDEMGARIFLEVGFNIILILCNTYFSIVSAKVGELGSVVMNVMSAVLSLHILYIYGNDGEKLEVERVKLVNLLCEVEGDDHWELGVSNKIRDFQRKVTTCKLLITPANYFTLNRSFILSVGFVHHDDSANCVGSIQGLGIEAQIFHNSTPTVLDMEETARLLSQCGLDCYFDTFKENAITDDATREDLATIVPIRNFGRNSEVEKWHDLLIFWSSSLTSNRAQRVSLSLCIWILFHLGRGCARASKVCPKASSPCEPRPLTPPTCVPGDTPCHTRPSNDKLSHQAKMDLTGLCAREDLRLRGAPPVSSNPPWFDYRSSVKYKSDMMMQPSTIAEKKEDDQQRKGWAGLGVVYVLLSTGAFSLASTLLKRSAAKWHPFTVGVVTFPVATLFFVPFLVHGIASPTSLMVGLTPWRKNKTAIFFVAIRTFASSIIPFVVIWSLQYISVGDMRTILAASVITVHFAGWLCLGEGCGVVPTLAAIMAMIGIGVMTRPPILTGKDDFDQETVYYGTKTSVNCPAFIKPPPPPPKSTPTPTQIHPHPHQIHPHPHPTPIHPHPHPPPPPPSTTPPPSTPTIFMGQREIPWGKIGVAIASFAMIMITVVIVVVRWLQIVHHAMLNFTLYVWASVESIVLAVVFNTLEEFTTNQTSWEDIGIMSTIGVAWAVGNLFLVLGLQVEEAGIVGLIKTSEVVFTFGWQWILIGLPPDWISLLGALLVVSGVIAVIARKLVQSLPETSPKRKAFNFLLA</sequence>
<evidence type="ECO:0000256" key="4">
    <source>
        <dbReference type="ARBA" id="ARBA00022989"/>
    </source>
</evidence>
<keyword evidence="3 7" id="KW-0812">Transmembrane</keyword>
<dbReference type="OrthoDB" id="306876at2759"/>
<feature type="compositionally biased region" description="Pro residues" evidence="6">
    <location>
        <begin position="803"/>
        <end position="813"/>
    </location>
</feature>
<dbReference type="PANTHER" id="PTHR22911:SF6">
    <property type="entry name" value="SOLUTE CARRIER FAMILY 35 MEMBER G1"/>
    <property type="match status" value="1"/>
</dbReference>
<proteinExistence type="predicted"/>
<evidence type="ECO:0000256" key="3">
    <source>
        <dbReference type="ARBA" id="ARBA00022692"/>
    </source>
</evidence>
<name>A0A226EEK4_FOLCA</name>
<feature type="transmembrane region" description="Helical" evidence="7">
    <location>
        <begin position="111"/>
        <end position="130"/>
    </location>
</feature>
<evidence type="ECO:0000259" key="8">
    <source>
        <dbReference type="Pfam" id="PF00892"/>
    </source>
</evidence>
<feature type="transmembrane region" description="Helical" evidence="7">
    <location>
        <begin position="988"/>
        <end position="1010"/>
    </location>
</feature>
<feature type="transmembrane region" description="Helical" evidence="7">
    <location>
        <begin position="733"/>
        <end position="750"/>
    </location>
</feature>
<reference evidence="9 10" key="1">
    <citation type="submission" date="2015-12" db="EMBL/GenBank/DDBJ databases">
        <title>The genome of Folsomia candida.</title>
        <authorList>
            <person name="Faddeeva A."/>
            <person name="Derks M.F."/>
            <person name="Anvar Y."/>
            <person name="Smit S."/>
            <person name="Van Straalen N."/>
            <person name="Roelofs D."/>
        </authorList>
    </citation>
    <scope>NUCLEOTIDE SEQUENCE [LARGE SCALE GENOMIC DNA]</scope>
    <source>
        <strain evidence="9 10">VU population</strain>
        <tissue evidence="9">Whole body</tissue>
    </source>
</reference>
<feature type="transmembrane region" description="Helical" evidence="7">
    <location>
        <begin position="934"/>
        <end position="955"/>
    </location>
</feature>
<feature type="transmembrane region" description="Helical" evidence="7">
    <location>
        <begin position="68"/>
        <end position="91"/>
    </location>
</feature>
<feature type="transmembrane region" description="Helical" evidence="7">
    <location>
        <begin position="318"/>
        <end position="339"/>
    </location>
</feature>
<dbReference type="AlphaFoldDB" id="A0A226EEK4"/>
<evidence type="ECO:0000256" key="7">
    <source>
        <dbReference type="SAM" id="Phobius"/>
    </source>
</evidence>
<dbReference type="Pfam" id="PF00892">
    <property type="entry name" value="EamA"/>
    <property type="match status" value="1"/>
</dbReference>
<feature type="transmembrane region" description="Helical" evidence="7">
    <location>
        <begin position="757"/>
        <end position="777"/>
    </location>
</feature>
<feature type="transmembrane region" description="Helical" evidence="7">
    <location>
        <begin position="218"/>
        <end position="242"/>
    </location>
</feature>
<dbReference type="GO" id="GO:0050909">
    <property type="term" value="P:sensory perception of taste"/>
    <property type="evidence" value="ECO:0007669"/>
    <property type="project" value="InterPro"/>
</dbReference>
<dbReference type="Proteomes" id="UP000198287">
    <property type="component" value="Unassembled WGS sequence"/>
</dbReference>
<feature type="transmembrane region" description="Helical" evidence="7">
    <location>
        <begin position="962"/>
        <end position="982"/>
    </location>
</feature>
<dbReference type="Pfam" id="PF08395">
    <property type="entry name" value="7tm_7"/>
    <property type="match status" value="1"/>
</dbReference>
<evidence type="ECO:0000256" key="1">
    <source>
        <dbReference type="ARBA" id="ARBA00004651"/>
    </source>
</evidence>
<comment type="caution">
    <text evidence="9">The sequence shown here is derived from an EMBL/GenBank/DDBJ whole genome shotgun (WGS) entry which is preliminary data.</text>
</comment>
<dbReference type="InterPro" id="IPR013604">
    <property type="entry name" value="7TM_chemorcpt"/>
</dbReference>
<evidence type="ECO:0000256" key="5">
    <source>
        <dbReference type="ARBA" id="ARBA00023136"/>
    </source>
</evidence>
<dbReference type="GO" id="GO:0005886">
    <property type="term" value="C:plasma membrane"/>
    <property type="evidence" value="ECO:0007669"/>
    <property type="project" value="UniProtKB-SubCell"/>
</dbReference>
<evidence type="ECO:0000313" key="9">
    <source>
        <dbReference type="EMBL" id="OXA55116.1"/>
    </source>
</evidence>